<accession>A0ABV8PXF8</accession>
<feature type="signal peptide" evidence="2">
    <location>
        <begin position="1"/>
        <end position="18"/>
    </location>
</feature>
<dbReference type="PANTHER" id="PTHR31126:SF1">
    <property type="entry name" value="TYROSINE SPECIFIC PROTEIN PHOSPHATASES DOMAIN-CONTAINING PROTEIN"/>
    <property type="match status" value="1"/>
</dbReference>
<gene>
    <name evidence="4" type="ORF">ACFOW1_05610</name>
</gene>
<sequence>MKKLLLWMVAISPMATFAQINDSTQRQVKLQGAVNVRDLGGYATKSGKAVKWGKIYRSAEINNLTPTDLDTLRNRKIDYVLDFRGPAEFTTAPDKLPVGATRISLPSGSEDVGDRGKMMQSMMKATTGDSIMLPFYANIAPFTNRYKPMFETLLHHAKDSAVLFHCTAGKDRTGIAAALILYALGVDEQTIMNDYLASNYYRQRDSERMKTLLVNTYHMKESVVNDVMGVNEKYLNATFTAIKAQYGSVDNYLKKEMGLGTKEIKQLREAYLN</sequence>
<feature type="domain" description="Tyrosine specific protein phosphatases" evidence="3">
    <location>
        <begin position="140"/>
        <end position="187"/>
    </location>
</feature>
<dbReference type="PROSITE" id="PS50056">
    <property type="entry name" value="TYR_PHOSPHATASE_2"/>
    <property type="match status" value="1"/>
</dbReference>
<dbReference type="PANTHER" id="PTHR31126">
    <property type="entry name" value="TYROSINE-PROTEIN PHOSPHATASE"/>
    <property type="match status" value="1"/>
</dbReference>
<dbReference type="RefSeq" id="WP_379012773.1">
    <property type="nucleotide sequence ID" value="NZ_JBHSDC010000003.1"/>
</dbReference>
<evidence type="ECO:0000256" key="1">
    <source>
        <dbReference type="ARBA" id="ARBA00009580"/>
    </source>
</evidence>
<name>A0ABV8PXF8_9BACT</name>
<evidence type="ECO:0000259" key="3">
    <source>
        <dbReference type="PROSITE" id="PS50056"/>
    </source>
</evidence>
<keyword evidence="5" id="KW-1185">Reference proteome</keyword>
<dbReference type="Proteomes" id="UP001595906">
    <property type="component" value="Unassembled WGS sequence"/>
</dbReference>
<dbReference type="Pfam" id="PF13350">
    <property type="entry name" value="Y_phosphatase3"/>
    <property type="match status" value="1"/>
</dbReference>
<keyword evidence="2" id="KW-0732">Signal</keyword>
<dbReference type="InterPro" id="IPR026893">
    <property type="entry name" value="Tyr/Ser_Pase_IphP-type"/>
</dbReference>
<dbReference type="SUPFAM" id="SSF52799">
    <property type="entry name" value="(Phosphotyrosine protein) phosphatases II"/>
    <property type="match status" value="1"/>
</dbReference>
<dbReference type="InterPro" id="IPR000387">
    <property type="entry name" value="Tyr_Pase_dom"/>
</dbReference>
<protein>
    <submittedName>
        <fullName evidence="4">Tyrosine-protein phosphatase</fullName>
    </submittedName>
</protein>
<comment type="caution">
    <text evidence="4">The sequence shown here is derived from an EMBL/GenBank/DDBJ whole genome shotgun (WGS) entry which is preliminary data.</text>
</comment>
<dbReference type="PROSITE" id="PS00383">
    <property type="entry name" value="TYR_PHOSPHATASE_1"/>
    <property type="match status" value="1"/>
</dbReference>
<proteinExistence type="inferred from homology"/>
<feature type="chain" id="PRO_5047224792" evidence="2">
    <location>
        <begin position="19"/>
        <end position="273"/>
    </location>
</feature>
<organism evidence="4 5">
    <name type="scientific">Parasediminibacterium paludis</name>
    <dbReference type="NCBI Taxonomy" id="908966"/>
    <lineage>
        <taxon>Bacteria</taxon>
        <taxon>Pseudomonadati</taxon>
        <taxon>Bacteroidota</taxon>
        <taxon>Chitinophagia</taxon>
        <taxon>Chitinophagales</taxon>
        <taxon>Chitinophagaceae</taxon>
        <taxon>Parasediminibacterium</taxon>
    </lineage>
</organism>
<dbReference type="InterPro" id="IPR029021">
    <property type="entry name" value="Prot-tyrosine_phosphatase-like"/>
</dbReference>
<dbReference type="EMBL" id="JBHSDC010000003">
    <property type="protein sequence ID" value="MFC4231356.1"/>
    <property type="molecule type" value="Genomic_DNA"/>
</dbReference>
<dbReference type="Gene3D" id="3.90.190.10">
    <property type="entry name" value="Protein tyrosine phosphatase superfamily"/>
    <property type="match status" value="1"/>
</dbReference>
<evidence type="ECO:0000313" key="5">
    <source>
        <dbReference type="Proteomes" id="UP001595906"/>
    </source>
</evidence>
<comment type="similarity">
    <text evidence="1">Belongs to the protein-tyrosine phosphatase family.</text>
</comment>
<evidence type="ECO:0000313" key="4">
    <source>
        <dbReference type="EMBL" id="MFC4231356.1"/>
    </source>
</evidence>
<dbReference type="InterPro" id="IPR016130">
    <property type="entry name" value="Tyr_Pase_AS"/>
</dbReference>
<evidence type="ECO:0000256" key="2">
    <source>
        <dbReference type="SAM" id="SignalP"/>
    </source>
</evidence>
<reference evidence="5" key="1">
    <citation type="journal article" date="2019" name="Int. J. Syst. Evol. Microbiol.">
        <title>The Global Catalogue of Microorganisms (GCM) 10K type strain sequencing project: providing services to taxonomists for standard genome sequencing and annotation.</title>
        <authorList>
            <consortium name="The Broad Institute Genomics Platform"/>
            <consortium name="The Broad Institute Genome Sequencing Center for Infectious Disease"/>
            <person name="Wu L."/>
            <person name="Ma J."/>
        </authorList>
    </citation>
    <scope>NUCLEOTIDE SEQUENCE [LARGE SCALE GENOMIC DNA]</scope>
    <source>
        <strain evidence="5">CECT 8010</strain>
    </source>
</reference>